<dbReference type="RefSeq" id="WP_328698612.1">
    <property type="nucleotide sequence ID" value="NZ_WSSB01000009.1"/>
</dbReference>
<dbReference type="NCBIfam" id="NF038263">
    <property type="entry name" value="prot_phos_SiaA"/>
    <property type="match status" value="1"/>
</dbReference>
<evidence type="ECO:0000256" key="2">
    <source>
        <dbReference type="SAM" id="Phobius"/>
    </source>
</evidence>
<gene>
    <name evidence="4" type="ORF">GQF02_10535</name>
</gene>
<dbReference type="InterPro" id="IPR036457">
    <property type="entry name" value="PPM-type-like_dom_sf"/>
</dbReference>
<feature type="domain" description="HAMP" evidence="3">
    <location>
        <begin position="392"/>
        <end position="444"/>
    </location>
</feature>
<keyword evidence="5" id="KW-1185">Reference proteome</keyword>
<dbReference type="Pfam" id="PF07228">
    <property type="entry name" value="SpoIIE"/>
    <property type="match status" value="1"/>
</dbReference>
<dbReference type="Proteomes" id="UP000467214">
    <property type="component" value="Unassembled WGS sequence"/>
</dbReference>
<proteinExistence type="predicted"/>
<keyword evidence="2" id="KW-0472">Membrane</keyword>
<comment type="caution">
    <text evidence="4">The sequence shown here is derived from an EMBL/GenBank/DDBJ whole genome shotgun (WGS) entry which is preliminary data.</text>
</comment>
<evidence type="ECO:0000256" key="1">
    <source>
        <dbReference type="ARBA" id="ARBA00022801"/>
    </source>
</evidence>
<keyword evidence="2" id="KW-0812">Transmembrane</keyword>
<protein>
    <submittedName>
        <fullName evidence="4">SpoIIE family protein phosphatase</fullName>
    </submittedName>
</protein>
<dbReference type="AlphaFoldDB" id="A0A845BPU4"/>
<dbReference type="Pfam" id="PF00672">
    <property type="entry name" value="HAMP"/>
    <property type="match status" value="1"/>
</dbReference>
<dbReference type="Gene3D" id="3.30.450.20">
    <property type="entry name" value="PAS domain"/>
    <property type="match status" value="1"/>
</dbReference>
<dbReference type="InterPro" id="IPR052016">
    <property type="entry name" value="Bact_Sigma-Reg"/>
</dbReference>
<keyword evidence="2" id="KW-1133">Transmembrane helix</keyword>
<dbReference type="GO" id="GO:0016020">
    <property type="term" value="C:membrane"/>
    <property type="evidence" value="ECO:0007669"/>
    <property type="project" value="InterPro"/>
</dbReference>
<dbReference type="PANTHER" id="PTHR43156:SF9">
    <property type="entry name" value="HAMP DOMAIN-CONTAINING PROTEIN"/>
    <property type="match status" value="1"/>
</dbReference>
<reference evidence="4 5" key="1">
    <citation type="submission" date="2019-12" db="EMBL/GenBank/DDBJ databases">
        <title>Neisseriaceae gen. nov. sp. Genome sequencing and assembly.</title>
        <authorList>
            <person name="Liu Z."/>
            <person name="Li A."/>
        </authorList>
    </citation>
    <scope>NUCLEOTIDE SEQUENCE [LARGE SCALE GENOMIC DNA]</scope>
    <source>
        <strain evidence="4 5">B2N2-7</strain>
    </source>
</reference>
<dbReference type="InterPro" id="IPR001932">
    <property type="entry name" value="PPM-type_phosphatase-like_dom"/>
</dbReference>
<feature type="transmembrane region" description="Helical" evidence="2">
    <location>
        <begin position="6"/>
        <end position="23"/>
    </location>
</feature>
<keyword evidence="1" id="KW-0378">Hydrolase</keyword>
<dbReference type="EMBL" id="WSSB01000009">
    <property type="protein sequence ID" value="MXR37410.1"/>
    <property type="molecule type" value="Genomic_DNA"/>
</dbReference>
<feature type="transmembrane region" description="Helical" evidence="2">
    <location>
        <begin position="367"/>
        <end position="390"/>
    </location>
</feature>
<dbReference type="CDD" id="cd06225">
    <property type="entry name" value="HAMP"/>
    <property type="match status" value="1"/>
</dbReference>
<dbReference type="PROSITE" id="PS50885">
    <property type="entry name" value="HAMP"/>
    <property type="match status" value="1"/>
</dbReference>
<feature type="transmembrane region" description="Helical" evidence="2">
    <location>
        <begin position="66"/>
        <end position="89"/>
    </location>
</feature>
<evidence type="ECO:0000313" key="4">
    <source>
        <dbReference type="EMBL" id="MXR37410.1"/>
    </source>
</evidence>
<dbReference type="Gene3D" id="3.60.40.10">
    <property type="entry name" value="PPM-type phosphatase domain"/>
    <property type="match status" value="1"/>
</dbReference>
<dbReference type="PROSITE" id="PS51257">
    <property type="entry name" value="PROKAR_LIPOPROTEIN"/>
    <property type="match status" value="1"/>
</dbReference>
<dbReference type="GO" id="GO:0007165">
    <property type="term" value="P:signal transduction"/>
    <property type="evidence" value="ECO:0007669"/>
    <property type="project" value="InterPro"/>
</dbReference>
<dbReference type="SMART" id="SM00304">
    <property type="entry name" value="HAMP"/>
    <property type="match status" value="1"/>
</dbReference>
<evidence type="ECO:0000313" key="5">
    <source>
        <dbReference type="Proteomes" id="UP000467214"/>
    </source>
</evidence>
<dbReference type="Gene3D" id="6.10.340.10">
    <property type="match status" value="1"/>
</dbReference>
<dbReference type="InterPro" id="IPR003660">
    <property type="entry name" value="HAMP_dom"/>
</dbReference>
<evidence type="ECO:0000259" key="3">
    <source>
        <dbReference type="PROSITE" id="PS50885"/>
    </source>
</evidence>
<accession>A0A845BPU4</accession>
<dbReference type="PANTHER" id="PTHR43156">
    <property type="entry name" value="STAGE II SPORULATION PROTEIN E-RELATED"/>
    <property type="match status" value="1"/>
</dbReference>
<sequence>MAGRIVSLVFMMLLACILIYARMMHGNIIKFIMHIQPPRLGKFMLQASANTSPAIRSRFHGVRGKMLTVAILLALGIMALMLGAGAMLMERVRVHFATSYISSHVELKRLNLFIPVQRELVLAQKMADSPATRAFMRDDANPSLQKPFFADAESFRKLFTDHSYFVSSAQSRHFFFNDDIKPFSAQPRYKLSATTPADSWFFSSLKRSDALNLNVNHDEHMKVTKVWINVMVTEGGRHLGIVGTGLDLTRFLHDYVRNSLSGVSSLIIDRQGAILAHANPARIAYNLAGKKAQDRQTLAYYLTGEGDVMALNEALRRLQAGSSRLESLPVTLDGKPQILALAMLPELGWFTVSAIDPMAGHLIDSKLLWGMAIAILMLVLLTLLLLMLGVDHLVLKPIARLTGNVRQLAAGNYDIKSAMARNDEIGELAHVFDEMAQQVRTHTLELEDKVSERTLLLSRANSEMAEAHKKINDNIRYASLIQHGILPDRVLQQTLAQQHALLWLPRDVVSGDLYVFVPTRSGYLFGLIDCAGHGVSAALMTMLAHAAFQNALVDGSADNPAGLLMRMDALARTRFSSDAVATRISSTMDAAFCHIDRQAGSLTFAGAHMDLYCVDASGVHVVRGARRALGEKRVVEAINHTLPLSTALSLYLSSDGLLDQSGGEAGYGFGRRRFEAVLNQLQALPWTERSAYLQTVLTDYQQALPQMDDIAVFGIDASLSLPCEVKK</sequence>
<dbReference type="GO" id="GO:0016791">
    <property type="term" value="F:phosphatase activity"/>
    <property type="evidence" value="ECO:0007669"/>
    <property type="project" value="TreeGrafter"/>
</dbReference>
<organism evidence="4 5">
    <name type="scientific">Craterilacuibacter sinensis</name>
    <dbReference type="NCBI Taxonomy" id="2686017"/>
    <lineage>
        <taxon>Bacteria</taxon>
        <taxon>Pseudomonadati</taxon>
        <taxon>Pseudomonadota</taxon>
        <taxon>Betaproteobacteria</taxon>
        <taxon>Neisseriales</taxon>
        <taxon>Neisseriaceae</taxon>
        <taxon>Craterilacuibacter</taxon>
    </lineage>
</organism>
<dbReference type="SUPFAM" id="SSF158472">
    <property type="entry name" value="HAMP domain-like"/>
    <property type="match status" value="1"/>
</dbReference>
<name>A0A845BPU4_9NEIS</name>